<accession>A0A1K9ZCP1</accession>
<dbReference type="OrthoDB" id="7068785at2"/>
<gene>
    <name evidence="1" type="ORF">NVI5450_1661</name>
</gene>
<dbReference type="EMBL" id="FPLD01000051">
    <property type="protein sequence ID" value="SGY95042.1"/>
    <property type="molecule type" value="Genomic_DNA"/>
</dbReference>
<dbReference type="SUPFAM" id="SSF52540">
    <property type="entry name" value="P-loop containing nucleoside triphosphate hydrolases"/>
    <property type="match status" value="1"/>
</dbReference>
<dbReference type="InterPro" id="IPR036412">
    <property type="entry name" value="HAD-like_sf"/>
</dbReference>
<reference evidence="1 2" key="1">
    <citation type="submission" date="2016-11" db="EMBL/GenBank/DDBJ databases">
        <authorList>
            <person name="Jaros S."/>
            <person name="Januszkiewicz K."/>
            <person name="Wedrychowicz H."/>
        </authorList>
    </citation>
    <scope>NUCLEOTIDE SEQUENCE [LARGE SCALE GENOMIC DNA]</scope>
    <source>
        <strain evidence="1">NVI 5450</strain>
    </source>
</reference>
<sequence length="419" mass="48361">MKIAIYGVSRSGKDYLIENIVNHLNLHSDIKACHIEGSKTLNGLAFDLFGCSFKSLCESKKVILRRKFVEVVNEKEKIYQLVIVDGHYSFINEDSYKVVFTEEDRDAYDHFFYLDTPSHMIIQFARNSAGEKRNLTITEEQVSSWKSYEKHKLQKVCSLLDKELVILDEDTQSCVEFIESWVGDFERRYSYKNVAKKIVNSLVNELKQVDEVLLLDCDKTVSTNDVTYDFCKELDISSSDLKSIFRNDRYTSYQFYKVWCLYKSKPESKVITASVASLEMTKLSNDILELIKSKNEALVIGLTSGVYEIWDLVGKKYNLFNILIGNTCSNELDYYVTPLLKKAIVLELQNRGKEVTAIGDSMIDVPMLESANFGYIVAHEKVNKAVEKYIEVEKFTQIKQIFRDEFSYNLSDINEMEVA</sequence>
<dbReference type="Gene3D" id="3.40.50.300">
    <property type="entry name" value="P-loop containing nucleotide triphosphate hydrolases"/>
    <property type="match status" value="1"/>
</dbReference>
<dbReference type="InterPro" id="IPR023214">
    <property type="entry name" value="HAD_sf"/>
</dbReference>
<dbReference type="SUPFAM" id="SSF56784">
    <property type="entry name" value="HAD-like"/>
    <property type="match status" value="1"/>
</dbReference>
<dbReference type="RefSeq" id="WP_075518147.1">
    <property type="nucleotide sequence ID" value="NZ_FPLD01000051.1"/>
</dbReference>
<dbReference type="AlphaFoldDB" id="A0A1K9ZCP1"/>
<dbReference type="GO" id="GO:0016740">
    <property type="term" value="F:transferase activity"/>
    <property type="evidence" value="ECO:0007669"/>
    <property type="project" value="UniProtKB-KW"/>
</dbReference>
<evidence type="ECO:0000313" key="1">
    <source>
        <dbReference type="EMBL" id="SGY95042.1"/>
    </source>
</evidence>
<dbReference type="Gene3D" id="3.40.50.1000">
    <property type="entry name" value="HAD superfamily/HAD-like"/>
    <property type="match status" value="1"/>
</dbReference>
<proteinExistence type="predicted"/>
<dbReference type="Proteomes" id="UP000183794">
    <property type="component" value="Unassembled WGS sequence"/>
</dbReference>
<dbReference type="InterPro" id="IPR027417">
    <property type="entry name" value="P-loop_NTPase"/>
</dbReference>
<keyword evidence="1" id="KW-0808">Transferase</keyword>
<protein>
    <submittedName>
        <fullName evidence="1">Phosphoribosyl transferase domain protein</fullName>
    </submittedName>
</protein>
<name>A0A1K9ZCP1_9GAMM</name>
<organism evidence="1 2">
    <name type="scientific">Moritella viscosa</name>
    <dbReference type="NCBI Taxonomy" id="80854"/>
    <lineage>
        <taxon>Bacteria</taxon>
        <taxon>Pseudomonadati</taxon>
        <taxon>Pseudomonadota</taxon>
        <taxon>Gammaproteobacteria</taxon>
        <taxon>Alteromonadales</taxon>
        <taxon>Moritellaceae</taxon>
        <taxon>Moritella</taxon>
    </lineage>
</organism>
<evidence type="ECO:0000313" key="2">
    <source>
        <dbReference type="Proteomes" id="UP000183794"/>
    </source>
</evidence>